<comment type="subcellular location">
    <subcellularLocation>
        <location evidence="1">Cell membrane</location>
        <topology evidence="1">Multi-pass membrane protein</topology>
    </subcellularLocation>
</comment>
<keyword evidence="3 7" id="KW-0812">Transmembrane</keyword>
<comment type="caution">
    <text evidence="9">The sequence shown here is derived from an EMBL/GenBank/DDBJ whole genome shotgun (WGS) entry which is preliminary data.</text>
</comment>
<dbReference type="GO" id="GO:0022857">
    <property type="term" value="F:transmembrane transporter activity"/>
    <property type="evidence" value="ECO:0007669"/>
    <property type="project" value="TreeGrafter"/>
</dbReference>
<feature type="domain" description="ABC3 transporter permease C-terminal" evidence="8">
    <location>
        <begin position="716"/>
        <end position="831"/>
    </location>
</feature>
<evidence type="ECO:0000256" key="5">
    <source>
        <dbReference type="ARBA" id="ARBA00023136"/>
    </source>
</evidence>
<gene>
    <name evidence="9" type="ORF">E1292_24575</name>
</gene>
<dbReference type="Proteomes" id="UP000295258">
    <property type="component" value="Unassembled WGS sequence"/>
</dbReference>
<dbReference type="InterPro" id="IPR003838">
    <property type="entry name" value="ABC3_permease_C"/>
</dbReference>
<feature type="transmembrane region" description="Helical" evidence="7">
    <location>
        <begin position="258"/>
        <end position="279"/>
    </location>
</feature>
<dbReference type="EMBL" id="SMKO01000070">
    <property type="protein sequence ID" value="TDD01972.1"/>
    <property type="molecule type" value="Genomic_DNA"/>
</dbReference>
<keyword evidence="2" id="KW-1003">Cell membrane</keyword>
<feature type="transmembrane region" description="Helical" evidence="7">
    <location>
        <begin position="430"/>
        <end position="455"/>
    </location>
</feature>
<evidence type="ECO:0000256" key="7">
    <source>
        <dbReference type="SAM" id="Phobius"/>
    </source>
</evidence>
<feature type="transmembrane region" description="Helical" evidence="7">
    <location>
        <begin position="759"/>
        <end position="783"/>
    </location>
</feature>
<feature type="transmembrane region" description="Helical" evidence="7">
    <location>
        <begin position="351"/>
        <end position="373"/>
    </location>
</feature>
<sequence length="838" mass="88003">MTWLAWRTLRWHPGGLLGTFITLVVAATTVSAMWFVVDSADRQVVPVERYAGVPLVVGSKGGTISPGLVAAVDALPEVERTVPDLTFPVGLFVRGTRVEVPGDQREAQWGHGWSSARLTPFLLREGRAPRSAGEVVADARLAATARVNVGDRVDVSVAGTVRTHVVVGVAVPRSAWRHQSALFFADRHVAELAGRGRGADALGVYPRPGVGVETLRAAVARAVEPYDLAGPRAVRVAVGAERGRQENNIVVPDGFTTAWFLVWSTALVSTGMIAAAMGLSVRRRGTEIAVLRAVGARPGQIRRMLLAEGVLLAVVATVAAVPLGMLLAPLAADRFRDFGTVNVALEVGYRLLPMVWTFALTLAMAVAASLAAVRRALRIRPGDALGEAPAEGRRLGRVRLLTGLTLLAGAGVLSLAQLSGLTGLGDLGLLFLQFATVFVAVASVGMLAPWAVLVLGGPVRAVVARVSRASGHLAAANVVFNHRRFAGAVGSLTLGATLAGVVMSTQSFYDWRSAARAAAAVRADHVLQTSAGYGALSEELRRRVLDHDGTSAVVGIGAMPIAVSVEGRAPVEDAPQVTATVVTGDITQVVDLSVRGRPPGELGEHEVAITESLAAGQEAGIGTRLRIRLPGTREDTLHTVTTIYAGTGELGQVLLPSAAIAGTYLPTKLYDRLYVRGTGLAEALDPRTAVESVTRQEYVWRKSRASAEANRTTPYLAVLVALFSLVAAVNSLCLALIDRRREITAMRHLGMRRGQAMRMACWESALTIVPVILLALAASAWMAFVHAASEPGGPAAAVSFIPFGWLALLGGGGLIAALAGSLLVVRATMNHEERQGST</sequence>
<name>A0A4R4VA59_9ACTN</name>
<protein>
    <submittedName>
        <fullName evidence="9">ABC transporter permease</fullName>
    </submittedName>
</protein>
<evidence type="ECO:0000256" key="2">
    <source>
        <dbReference type="ARBA" id="ARBA00022475"/>
    </source>
</evidence>
<reference evidence="9 10" key="1">
    <citation type="submission" date="2019-03" db="EMBL/GenBank/DDBJ databases">
        <title>Draft genome sequences of novel Actinobacteria.</title>
        <authorList>
            <person name="Sahin N."/>
            <person name="Ay H."/>
            <person name="Saygin H."/>
        </authorList>
    </citation>
    <scope>NUCLEOTIDE SEQUENCE [LARGE SCALE GENOMIC DNA]</scope>
    <source>
        <strain evidence="9 10">KC310</strain>
    </source>
</reference>
<evidence type="ECO:0000256" key="1">
    <source>
        <dbReference type="ARBA" id="ARBA00004651"/>
    </source>
</evidence>
<feature type="domain" description="ABC3 transporter permease C-terminal" evidence="8">
    <location>
        <begin position="260"/>
        <end position="380"/>
    </location>
</feature>
<dbReference type="GO" id="GO:0005886">
    <property type="term" value="C:plasma membrane"/>
    <property type="evidence" value="ECO:0007669"/>
    <property type="project" value="UniProtKB-SubCell"/>
</dbReference>
<feature type="transmembrane region" description="Helical" evidence="7">
    <location>
        <begin position="803"/>
        <end position="825"/>
    </location>
</feature>
<feature type="transmembrane region" description="Helical" evidence="7">
    <location>
        <begin position="400"/>
        <end position="418"/>
    </location>
</feature>
<organism evidence="9 10">
    <name type="scientific">Nonomuraea deserti</name>
    <dbReference type="NCBI Taxonomy" id="1848322"/>
    <lineage>
        <taxon>Bacteria</taxon>
        <taxon>Bacillati</taxon>
        <taxon>Actinomycetota</taxon>
        <taxon>Actinomycetes</taxon>
        <taxon>Streptosporangiales</taxon>
        <taxon>Streptosporangiaceae</taxon>
        <taxon>Nonomuraea</taxon>
    </lineage>
</organism>
<feature type="transmembrane region" description="Helical" evidence="7">
    <location>
        <begin position="485"/>
        <end position="503"/>
    </location>
</feature>
<keyword evidence="5 7" id="KW-0472">Membrane</keyword>
<dbReference type="Pfam" id="PF02687">
    <property type="entry name" value="FtsX"/>
    <property type="match status" value="2"/>
</dbReference>
<keyword evidence="4 7" id="KW-1133">Transmembrane helix</keyword>
<comment type="similarity">
    <text evidence="6">Belongs to the ABC-4 integral membrane protein family.</text>
</comment>
<dbReference type="PANTHER" id="PTHR30572">
    <property type="entry name" value="MEMBRANE COMPONENT OF TRANSPORTER-RELATED"/>
    <property type="match status" value="1"/>
</dbReference>
<feature type="transmembrane region" description="Helical" evidence="7">
    <location>
        <begin position="715"/>
        <end position="738"/>
    </location>
</feature>
<keyword evidence="10" id="KW-1185">Reference proteome</keyword>
<feature type="transmembrane region" description="Helical" evidence="7">
    <location>
        <begin position="310"/>
        <end position="331"/>
    </location>
</feature>
<dbReference type="PANTHER" id="PTHR30572:SF4">
    <property type="entry name" value="ABC TRANSPORTER PERMEASE YTRF"/>
    <property type="match status" value="1"/>
</dbReference>
<dbReference type="InterPro" id="IPR050250">
    <property type="entry name" value="Macrolide_Exporter_MacB"/>
</dbReference>
<proteinExistence type="inferred from homology"/>
<evidence type="ECO:0000259" key="8">
    <source>
        <dbReference type="Pfam" id="PF02687"/>
    </source>
</evidence>
<evidence type="ECO:0000256" key="3">
    <source>
        <dbReference type="ARBA" id="ARBA00022692"/>
    </source>
</evidence>
<evidence type="ECO:0000256" key="6">
    <source>
        <dbReference type="ARBA" id="ARBA00038076"/>
    </source>
</evidence>
<evidence type="ECO:0000313" key="10">
    <source>
        <dbReference type="Proteomes" id="UP000295258"/>
    </source>
</evidence>
<dbReference type="AlphaFoldDB" id="A0A4R4VA59"/>
<evidence type="ECO:0000313" key="9">
    <source>
        <dbReference type="EMBL" id="TDD01972.1"/>
    </source>
</evidence>
<evidence type="ECO:0000256" key="4">
    <source>
        <dbReference type="ARBA" id="ARBA00022989"/>
    </source>
</evidence>
<dbReference type="RefSeq" id="WP_132597570.1">
    <property type="nucleotide sequence ID" value="NZ_SMKO01000070.1"/>
</dbReference>
<accession>A0A4R4VA59</accession>